<protein>
    <submittedName>
        <fullName evidence="1">Uncharacterized protein</fullName>
    </submittedName>
</protein>
<evidence type="ECO:0000313" key="2">
    <source>
        <dbReference type="Proteomes" id="UP000813385"/>
    </source>
</evidence>
<proteinExistence type="predicted"/>
<dbReference type="Proteomes" id="UP000813385">
    <property type="component" value="Unassembled WGS sequence"/>
</dbReference>
<accession>A0A8K0TTB7</accession>
<keyword evidence="2" id="KW-1185">Reference proteome</keyword>
<sequence length="132" mass="15070">MCLLKPTIHRDFRRIRLSGRWLVSFAGLGVCSALISCSRSDELGSDTAVVRDQAPEDRGIRDGRIMVTEIRARVRPRSLCQDAAFREQKRRKEGTMRKFCGLAWLGRRRRATIRLIIGGQRPVILDLQGHVQ</sequence>
<dbReference type="AlphaFoldDB" id="A0A8K0TTB7"/>
<reference evidence="1" key="1">
    <citation type="journal article" date="2021" name="Nat. Commun.">
        <title>Genetic determinants of endophytism in the Arabidopsis root mycobiome.</title>
        <authorList>
            <person name="Mesny F."/>
            <person name="Miyauchi S."/>
            <person name="Thiergart T."/>
            <person name="Pickel B."/>
            <person name="Atanasova L."/>
            <person name="Karlsson M."/>
            <person name="Huettel B."/>
            <person name="Barry K.W."/>
            <person name="Haridas S."/>
            <person name="Chen C."/>
            <person name="Bauer D."/>
            <person name="Andreopoulos W."/>
            <person name="Pangilinan J."/>
            <person name="LaButti K."/>
            <person name="Riley R."/>
            <person name="Lipzen A."/>
            <person name="Clum A."/>
            <person name="Drula E."/>
            <person name="Henrissat B."/>
            <person name="Kohler A."/>
            <person name="Grigoriev I.V."/>
            <person name="Martin F.M."/>
            <person name="Hacquard S."/>
        </authorList>
    </citation>
    <scope>NUCLEOTIDE SEQUENCE</scope>
    <source>
        <strain evidence="1">MPI-CAGE-AT-0016</strain>
    </source>
</reference>
<gene>
    <name evidence="1" type="ORF">B0T11DRAFT_273663</name>
</gene>
<dbReference type="EMBL" id="JAGPXD010000001">
    <property type="protein sequence ID" value="KAH7377172.1"/>
    <property type="molecule type" value="Genomic_DNA"/>
</dbReference>
<evidence type="ECO:0000313" key="1">
    <source>
        <dbReference type="EMBL" id="KAH7377172.1"/>
    </source>
</evidence>
<organism evidence="1 2">
    <name type="scientific">Plectosphaerella cucumerina</name>
    <dbReference type="NCBI Taxonomy" id="40658"/>
    <lineage>
        <taxon>Eukaryota</taxon>
        <taxon>Fungi</taxon>
        <taxon>Dikarya</taxon>
        <taxon>Ascomycota</taxon>
        <taxon>Pezizomycotina</taxon>
        <taxon>Sordariomycetes</taxon>
        <taxon>Hypocreomycetidae</taxon>
        <taxon>Glomerellales</taxon>
        <taxon>Plectosphaerellaceae</taxon>
        <taxon>Plectosphaerella</taxon>
    </lineage>
</organism>
<name>A0A8K0TTB7_9PEZI</name>
<comment type="caution">
    <text evidence="1">The sequence shown here is derived from an EMBL/GenBank/DDBJ whole genome shotgun (WGS) entry which is preliminary data.</text>
</comment>